<reference evidence="1 2" key="1">
    <citation type="submission" date="2021-06" db="EMBL/GenBank/DDBJ databases">
        <authorList>
            <person name="Palmer J.M."/>
        </authorList>
    </citation>
    <scope>NUCLEOTIDE SEQUENCE [LARGE SCALE GENOMIC DNA]</scope>
    <source>
        <strain evidence="2">if_2019</strain>
        <tissue evidence="1">Muscle</tissue>
    </source>
</reference>
<gene>
    <name evidence="1" type="ORF">ILYODFUR_039216</name>
</gene>
<dbReference type="EMBL" id="JAHRIQ010080963">
    <property type="protein sequence ID" value="MEQ2246506.1"/>
    <property type="molecule type" value="Genomic_DNA"/>
</dbReference>
<name>A0ABV0UP55_9TELE</name>
<comment type="caution">
    <text evidence="1">The sequence shown here is derived from an EMBL/GenBank/DDBJ whole genome shotgun (WGS) entry which is preliminary data.</text>
</comment>
<sequence length="107" mass="12113">METSFNNQPNRAEEQKVSTLNVTSYSAPASTLFREVGEICSGLRNKLWETRADSHSAPSRGVLMNLNASSIRTLTSTHLLCGRFLAEYSERWYTSPLIHKHCDVFFT</sequence>
<proteinExistence type="predicted"/>
<accession>A0ABV0UP55</accession>
<keyword evidence="2" id="KW-1185">Reference proteome</keyword>
<organism evidence="1 2">
    <name type="scientific">Ilyodon furcidens</name>
    <name type="common">goldbreast splitfin</name>
    <dbReference type="NCBI Taxonomy" id="33524"/>
    <lineage>
        <taxon>Eukaryota</taxon>
        <taxon>Metazoa</taxon>
        <taxon>Chordata</taxon>
        <taxon>Craniata</taxon>
        <taxon>Vertebrata</taxon>
        <taxon>Euteleostomi</taxon>
        <taxon>Actinopterygii</taxon>
        <taxon>Neopterygii</taxon>
        <taxon>Teleostei</taxon>
        <taxon>Neoteleostei</taxon>
        <taxon>Acanthomorphata</taxon>
        <taxon>Ovalentaria</taxon>
        <taxon>Atherinomorphae</taxon>
        <taxon>Cyprinodontiformes</taxon>
        <taxon>Goodeidae</taxon>
        <taxon>Ilyodon</taxon>
    </lineage>
</organism>
<dbReference type="Proteomes" id="UP001482620">
    <property type="component" value="Unassembled WGS sequence"/>
</dbReference>
<evidence type="ECO:0000313" key="1">
    <source>
        <dbReference type="EMBL" id="MEQ2246506.1"/>
    </source>
</evidence>
<evidence type="ECO:0000313" key="2">
    <source>
        <dbReference type="Proteomes" id="UP001482620"/>
    </source>
</evidence>
<protein>
    <submittedName>
        <fullName evidence="1">Uncharacterized protein</fullName>
    </submittedName>
</protein>